<organism evidence="1 2">
    <name type="scientific">Sphaerobolus stellatus (strain SS14)</name>
    <dbReference type="NCBI Taxonomy" id="990650"/>
    <lineage>
        <taxon>Eukaryota</taxon>
        <taxon>Fungi</taxon>
        <taxon>Dikarya</taxon>
        <taxon>Basidiomycota</taxon>
        <taxon>Agaricomycotina</taxon>
        <taxon>Agaricomycetes</taxon>
        <taxon>Phallomycetidae</taxon>
        <taxon>Geastrales</taxon>
        <taxon>Sphaerobolaceae</taxon>
        <taxon>Sphaerobolus</taxon>
    </lineage>
</organism>
<keyword evidence="2" id="KW-1185">Reference proteome</keyword>
<gene>
    <name evidence="1" type="ORF">M422DRAFT_257446</name>
</gene>
<sequence>MQKGKASQAAMSFRKSHLPFWDHSDFEALGCAFSFVYDMDQAECISESSGDKDEVVVGTKRKIWSSCPDGDSYDVYVENEARKFIDFYQGVFDFAAGPAKALRLPTCAMPTYSGTGKTAIFKRQKSPGPEIVEESGPLVLPSKNIDSMGPAVESSAVNMPQLGPQSSSPLIIQGSSPEDVSALGSEDIIVVAPYPQINEDMLSNCYVWLDPTTDDEDEPEEVPVKVTALKLIAEAKKFKSFGSLLTLHAIK</sequence>
<dbReference type="Proteomes" id="UP000054279">
    <property type="component" value="Unassembled WGS sequence"/>
</dbReference>
<dbReference type="AlphaFoldDB" id="A0A0C9UY82"/>
<reference evidence="1 2" key="1">
    <citation type="submission" date="2014-06" db="EMBL/GenBank/DDBJ databases">
        <title>Evolutionary Origins and Diversification of the Mycorrhizal Mutualists.</title>
        <authorList>
            <consortium name="DOE Joint Genome Institute"/>
            <consortium name="Mycorrhizal Genomics Consortium"/>
            <person name="Kohler A."/>
            <person name="Kuo A."/>
            <person name="Nagy L.G."/>
            <person name="Floudas D."/>
            <person name="Copeland A."/>
            <person name="Barry K.W."/>
            <person name="Cichocki N."/>
            <person name="Veneault-Fourrey C."/>
            <person name="LaButti K."/>
            <person name="Lindquist E.A."/>
            <person name="Lipzen A."/>
            <person name="Lundell T."/>
            <person name="Morin E."/>
            <person name="Murat C."/>
            <person name="Riley R."/>
            <person name="Ohm R."/>
            <person name="Sun H."/>
            <person name="Tunlid A."/>
            <person name="Henrissat B."/>
            <person name="Grigoriev I.V."/>
            <person name="Hibbett D.S."/>
            <person name="Martin F."/>
        </authorList>
    </citation>
    <scope>NUCLEOTIDE SEQUENCE [LARGE SCALE GENOMIC DNA]</scope>
    <source>
        <strain evidence="1 2">SS14</strain>
    </source>
</reference>
<accession>A0A0C9UY82</accession>
<evidence type="ECO:0000313" key="2">
    <source>
        <dbReference type="Proteomes" id="UP000054279"/>
    </source>
</evidence>
<dbReference type="OrthoDB" id="2692670at2759"/>
<proteinExistence type="predicted"/>
<dbReference type="HOGENOM" id="CLU_1107710_0_0_1"/>
<evidence type="ECO:0000313" key="1">
    <source>
        <dbReference type="EMBL" id="KIJ39844.1"/>
    </source>
</evidence>
<dbReference type="EMBL" id="KN837149">
    <property type="protein sequence ID" value="KIJ39844.1"/>
    <property type="molecule type" value="Genomic_DNA"/>
</dbReference>
<protein>
    <submittedName>
        <fullName evidence="1">Unplaced genomic scaffold SPHSTscaffold_74, whole genome shotgun sequence</fullName>
    </submittedName>
</protein>
<name>A0A0C9UY82_SPHS4</name>